<evidence type="ECO:0000256" key="7">
    <source>
        <dbReference type="ARBA" id="ARBA00022723"/>
    </source>
</evidence>
<keyword evidence="12 15" id="KW-0030">Aminoacyl-tRNA synthetase</keyword>
<evidence type="ECO:0000313" key="19">
    <source>
        <dbReference type="Proteomes" id="UP000198618"/>
    </source>
</evidence>
<dbReference type="SUPFAM" id="SSF50677">
    <property type="entry name" value="ValRS/IleRS/LeuRS editing domain"/>
    <property type="match status" value="1"/>
</dbReference>
<dbReference type="NCBIfam" id="TIGR00392">
    <property type="entry name" value="ileS"/>
    <property type="match status" value="1"/>
</dbReference>
<feature type="short sequence motif" description="'HIGH' region" evidence="15">
    <location>
        <begin position="47"/>
        <end position="57"/>
    </location>
</feature>
<evidence type="ECO:0000259" key="17">
    <source>
        <dbReference type="Pfam" id="PF08264"/>
    </source>
</evidence>
<dbReference type="PANTHER" id="PTHR42780">
    <property type="entry name" value="SOLEUCYL-TRNA SYNTHETASE"/>
    <property type="match status" value="1"/>
</dbReference>
<dbReference type="InterPro" id="IPR033709">
    <property type="entry name" value="Anticodon_Ile_ABEc"/>
</dbReference>
<comment type="similarity">
    <text evidence="3 15">Belongs to the class-I aminoacyl-tRNA synthetase family. IleS type 2 subfamily.</text>
</comment>
<dbReference type="CDD" id="cd00818">
    <property type="entry name" value="IleRS_core"/>
    <property type="match status" value="1"/>
</dbReference>
<evidence type="ECO:0000259" key="16">
    <source>
        <dbReference type="Pfam" id="PF00133"/>
    </source>
</evidence>
<comment type="cofactor">
    <cofactor evidence="1 15">
        <name>Zn(2+)</name>
        <dbReference type="ChEBI" id="CHEBI:29105"/>
    </cofactor>
</comment>
<keyword evidence="11 15" id="KW-0648">Protein biosynthesis</keyword>
<feature type="binding site" evidence="15">
    <location>
        <position position="593"/>
    </location>
    <ligand>
        <name>ATP</name>
        <dbReference type="ChEBI" id="CHEBI:30616"/>
    </ligand>
</feature>
<dbReference type="Pfam" id="PF08264">
    <property type="entry name" value="Anticodon_1"/>
    <property type="match status" value="1"/>
</dbReference>
<keyword evidence="10 15" id="KW-0067">ATP-binding</keyword>
<dbReference type="STRING" id="930131.SAMN05216389_10155"/>
<dbReference type="InterPro" id="IPR001412">
    <property type="entry name" value="aa-tRNA-synth_I_CS"/>
</dbReference>
<accession>A0A1H9XZX5</accession>
<evidence type="ECO:0000256" key="2">
    <source>
        <dbReference type="ARBA" id="ARBA00004496"/>
    </source>
</evidence>
<evidence type="ECO:0000256" key="3">
    <source>
        <dbReference type="ARBA" id="ARBA00007078"/>
    </source>
</evidence>
<dbReference type="PANTHER" id="PTHR42780:SF1">
    <property type="entry name" value="ISOLEUCINE--TRNA LIGASE, CYTOPLASMIC"/>
    <property type="match status" value="1"/>
</dbReference>
<organism evidence="18 19">
    <name type="scientific">Oceanobacillus limi</name>
    <dbReference type="NCBI Taxonomy" id="930131"/>
    <lineage>
        <taxon>Bacteria</taxon>
        <taxon>Bacillati</taxon>
        <taxon>Bacillota</taxon>
        <taxon>Bacilli</taxon>
        <taxon>Bacillales</taxon>
        <taxon>Bacillaceae</taxon>
        <taxon>Oceanobacillus</taxon>
    </lineage>
</organism>
<reference evidence="18 19" key="1">
    <citation type="submission" date="2016-10" db="EMBL/GenBank/DDBJ databases">
        <authorList>
            <person name="de Groot N.N."/>
        </authorList>
    </citation>
    <scope>NUCLEOTIDE SEQUENCE [LARGE SCALE GENOMIC DNA]</scope>
    <source>
        <strain evidence="18 19">IBRC-M 10780</strain>
    </source>
</reference>
<dbReference type="AlphaFoldDB" id="A0A1H9XZX5"/>
<gene>
    <name evidence="15" type="primary">ileS</name>
    <name evidence="18" type="ORF">SAMN05216389_10155</name>
</gene>
<dbReference type="PRINTS" id="PR00984">
    <property type="entry name" value="TRNASYNTHILE"/>
</dbReference>
<dbReference type="RefSeq" id="WP_090865618.1">
    <property type="nucleotide sequence ID" value="NZ_FOHE01000001.1"/>
</dbReference>
<dbReference type="GO" id="GO:0006428">
    <property type="term" value="P:isoleucyl-tRNA aminoacylation"/>
    <property type="evidence" value="ECO:0007669"/>
    <property type="project" value="UniProtKB-UniRule"/>
</dbReference>
<evidence type="ECO:0000256" key="4">
    <source>
        <dbReference type="ARBA" id="ARBA00011245"/>
    </source>
</evidence>
<dbReference type="EC" id="6.1.1.5" evidence="15"/>
<dbReference type="OrthoDB" id="9810365at2"/>
<comment type="catalytic activity">
    <reaction evidence="14 15">
        <text>tRNA(Ile) + L-isoleucine + ATP = L-isoleucyl-tRNA(Ile) + AMP + diphosphate</text>
        <dbReference type="Rhea" id="RHEA:11060"/>
        <dbReference type="Rhea" id="RHEA-COMP:9666"/>
        <dbReference type="Rhea" id="RHEA-COMP:9695"/>
        <dbReference type="ChEBI" id="CHEBI:30616"/>
        <dbReference type="ChEBI" id="CHEBI:33019"/>
        <dbReference type="ChEBI" id="CHEBI:58045"/>
        <dbReference type="ChEBI" id="CHEBI:78442"/>
        <dbReference type="ChEBI" id="CHEBI:78528"/>
        <dbReference type="ChEBI" id="CHEBI:456215"/>
        <dbReference type="EC" id="6.1.1.5"/>
    </reaction>
</comment>
<feature type="short sequence motif" description="'KMSKS' region" evidence="15">
    <location>
        <begin position="590"/>
        <end position="594"/>
    </location>
</feature>
<dbReference type="InterPro" id="IPR014729">
    <property type="entry name" value="Rossmann-like_a/b/a_fold"/>
</dbReference>
<protein>
    <recommendedName>
        <fullName evidence="15">Isoleucine--tRNA ligase</fullName>
        <ecNumber evidence="15">6.1.1.5</ecNumber>
    </recommendedName>
    <alternativeName>
        <fullName evidence="15">Isoleucyl-tRNA synthetase</fullName>
        <shortName evidence="15">IleRS</shortName>
    </alternativeName>
</protein>
<evidence type="ECO:0000256" key="5">
    <source>
        <dbReference type="ARBA" id="ARBA00022490"/>
    </source>
</evidence>
<dbReference type="InterPro" id="IPR002300">
    <property type="entry name" value="aa-tRNA-synth_Ia"/>
</dbReference>
<dbReference type="Pfam" id="PF19302">
    <property type="entry name" value="DUF5915"/>
    <property type="match status" value="1"/>
</dbReference>
<keyword evidence="9 15" id="KW-0862">Zinc</keyword>
<keyword evidence="6 15" id="KW-0436">Ligase</keyword>
<dbReference type="SUPFAM" id="SSF47323">
    <property type="entry name" value="Anticodon-binding domain of a subclass of class I aminoacyl-tRNA synthetases"/>
    <property type="match status" value="2"/>
</dbReference>
<evidence type="ECO:0000256" key="1">
    <source>
        <dbReference type="ARBA" id="ARBA00001947"/>
    </source>
</evidence>
<feature type="domain" description="Aminoacyl-tRNA synthetase class Ia" evidence="16">
    <location>
        <begin position="17"/>
        <end position="621"/>
    </location>
</feature>
<evidence type="ECO:0000256" key="12">
    <source>
        <dbReference type="ARBA" id="ARBA00023146"/>
    </source>
</evidence>
<dbReference type="GO" id="GO:0000049">
    <property type="term" value="F:tRNA binding"/>
    <property type="evidence" value="ECO:0007669"/>
    <property type="project" value="InterPro"/>
</dbReference>
<dbReference type="HAMAP" id="MF_02003">
    <property type="entry name" value="Ile_tRNA_synth_type2"/>
    <property type="match status" value="1"/>
</dbReference>
<evidence type="ECO:0000256" key="8">
    <source>
        <dbReference type="ARBA" id="ARBA00022741"/>
    </source>
</evidence>
<keyword evidence="7 15" id="KW-0479">Metal-binding</keyword>
<dbReference type="GO" id="GO:0005737">
    <property type="term" value="C:cytoplasm"/>
    <property type="evidence" value="ECO:0007669"/>
    <property type="project" value="UniProtKB-SubCell"/>
</dbReference>
<dbReference type="EMBL" id="FOHE01000001">
    <property type="protein sequence ID" value="SES61879.1"/>
    <property type="molecule type" value="Genomic_DNA"/>
</dbReference>
<evidence type="ECO:0000256" key="14">
    <source>
        <dbReference type="ARBA" id="ARBA00048359"/>
    </source>
</evidence>
<evidence type="ECO:0000313" key="18">
    <source>
        <dbReference type="EMBL" id="SES61879.1"/>
    </source>
</evidence>
<comment type="function">
    <text evidence="13 15">Catalyzes the attachment of isoleucine to tRNA(Ile). As IleRS can inadvertently accommodate and process structurally similar amino acids such as valine, to avoid such errors it has two additional distinct tRNA(Ile)-dependent editing activities. One activity is designated as 'pretransfer' editing and involves the hydrolysis of activated Val-AMP. The other activity is designated 'posttransfer' editing and involves deacylation of mischarged Val-tRNA(Ile).</text>
</comment>
<keyword evidence="19" id="KW-1185">Reference proteome</keyword>
<dbReference type="GO" id="GO:0008270">
    <property type="term" value="F:zinc ion binding"/>
    <property type="evidence" value="ECO:0007669"/>
    <property type="project" value="UniProtKB-UniRule"/>
</dbReference>
<dbReference type="Proteomes" id="UP000198618">
    <property type="component" value="Unassembled WGS sequence"/>
</dbReference>
<evidence type="ECO:0000256" key="6">
    <source>
        <dbReference type="ARBA" id="ARBA00022598"/>
    </source>
</evidence>
<dbReference type="InterPro" id="IPR013155">
    <property type="entry name" value="M/V/L/I-tRNA-synth_anticd-bd"/>
</dbReference>
<evidence type="ECO:0000256" key="13">
    <source>
        <dbReference type="ARBA" id="ARBA00025217"/>
    </source>
</evidence>
<keyword evidence="5 15" id="KW-0963">Cytoplasm</keyword>
<dbReference type="FunFam" id="3.40.50.620:FF:000075">
    <property type="entry name" value="Isoleucine--tRNA ligase"/>
    <property type="match status" value="1"/>
</dbReference>
<dbReference type="PROSITE" id="PS00178">
    <property type="entry name" value="AA_TRNA_LIGASE_I"/>
    <property type="match status" value="1"/>
</dbReference>
<evidence type="ECO:0000256" key="9">
    <source>
        <dbReference type="ARBA" id="ARBA00022833"/>
    </source>
</evidence>
<name>A0A1H9XZX5_9BACI</name>
<dbReference type="GO" id="GO:0004822">
    <property type="term" value="F:isoleucine-tRNA ligase activity"/>
    <property type="evidence" value="ECO:0007669"/>
    <property type="project" value="UniProtKB-UniRule"/>
</dbReference>
<dbReference type="SUPFAM" id="SSF52374">
    <property type="entry name" value="Nucleotidylyl transferase"/>
    <property type="match status" value="1"/>
</dbReference>
<dbReference type="InterPro" id="IPR023586">
    <property type="entry name" value="Ile-tRNA-ligase_type2"/>
</dbReference>
<dbReference type="InterPro" id="IPR009008">
    <property type="entry name" value="Val/Leu/Ile-tRNA-synth_edit"/>
</dbReference>
<dbReference type="InterPro" id="IPR002301">
    <property type="entry name" value="Ile-tRNA-ligase"/>
</dbReference>
<evidence type="ECO:0000256" key="10">
    <source>
        <dbReference type="ARBA" id="ARBA00022840"/>
    </source>
</evidence>
<evidence type="ECO:0000256" key="15">
    <source>
        <dbReference type="HAMAP-Rule" id="MF_02003"/>
    </source>
</evidence>
<dbReference type="Gene3D" id="1.10.730.10">
    <property type="entry name" value="Isoleucyl-tRNA Synthetase, Domain 1"/>
    <property type="match status" value="1"/>
</dbReference>
<dbReference type="Pfam" id="PF00133">
    <property type="entry name" value="tRNA-synt_1"/>
    <property type="match status" value="1"/>
</dbReference>
<dbReference type="InterPro" id="IPR009080">
    <property type="entry name" value="tRNAsynth_Ia_anticodon-bd"/>
</dbReference>
<proteinExistence type="inferred from homology"/>
<comment type="subcellular location">
    <subcellularLocation>
        <location evidence="2 15">Cytoplasm</location>
    </subcellularLocation>
</comment>
<dbReference type="GO" id="GO:0005524">
    <property type="term" value="F:ATP binding"/>
    <property type="evidence" value="ECO:0007669"/>
    <property type="project" value="UniProtKB-UniRule"/>
</dbReference>
<dbReference type="FunFam" id="3.40.50.620:FF:000063">
    <property type="entry name" value="Isoleucine--tRNA ligase"/>
    <property type="match status" value="1"/>
</dbReference>
<comment type="subunit">
    <text evidence="4 15">Monomer.</text>
</comment>
<dbReference type="CDD" id="cd07961">
    <property type="entry name" value="Anticodon_Ia_Ile_ABEc"/>
    <property type="match status" value="1"/>
</dbReference>
<feature type="domain" description="Methionyl/Valyl/Leucyl/Isoleucyl-tRNA synthetase anticodon-binding" evidence="17">
    <location>
        <begin position="676"/>
        <end position="819"/>
    </location>
</feature>
<comment type="domain">
    <text evidence="15">IleRS has two distinct active sites: one for aminoacylation and one for editing. The misactivated valine is translocated from the active site to the editing site, which sterically excludes the correctly activated isoleucine. The single editing site contains two valyl binding pockets, one specific for each substrate (Val-AMP or Val-tRNA(Ile)).</text>
</comment>
<keyword evidence="8 15" id="KW-0547">Nucleotide-binding</keyword>
<sequence length="1031" mass="117919">MQKVDGNEKTFEREKRIQDYWNSTNIFQKSVTNREGQPSFVFYEGPPTANGLPHAGHVLGRVIKDFIARYQTMRGYQVIRKAGWDTHGLPVELEVEKKIGVSGKQEIEKYGVEKFIEACKKSVFDYEKQWRRFTEAIGYWVDMDDPYVTLHNDYIESVWNILSNIHAKGLLDRGHRVTPYCPNCQTSLSSHEVAQGYKDVKDLSVTAKFKVDGKDREYFLGWTTTPWTLPSNVALAVQEDLDYVKVQQDDEVYILAKNLVEKVLGSEYNVISEHKGHELVGLTYQPPFDYLTLERGHEVISANFVTDDSGTGIVHLAPAHGEDDYNAIKDSGLDFVNVVDEKGCYTNEITPLAGEFTKDCDVKIIKLLADQGLLYAKAKYEHSYPHCWRCDSPLIYYAMEGWFIKTTAIKETILDNNQTVQWHPHHMKDGRFGKFLENMVDWNLGRNRYWGTPLNVWLCEACEHQFVPGSIQELKDHAKSGMTENLELHNPYVDEVIVECPACSHDMKRTKEVIDVWFDSGSMPFAQYHYPFENKELFEKQFPADVIVEGVDQTRGWFYSLLTVSTLFTGKAPYKRVLSLGHILDENGRKMSKSKGNVIDPMELVEKYGADALRWALLADSAPWNNKRFSENVVSQAKSKLVDTLNNVHSFYTLYADIDGFDPNIHSQQGEASLLDKWVLSRVNTVTQNVIKYLDTYDFTAGARELSILVDQVSNWYIRRSRERFWSKGLNEDKLAAYHTLYTVLVRVSRLLAPFTPFIAEAIHVDVTGDSVHLSDFPSVVNDEVQPTLEMEMDHVLQVVELARSARNMTNIKTKQPLSMLTVVGSKNDTEFLHKYASIIKEEINVKNVHMQDHAGDSVNYELKLNFPTAGPKLGKLVGVVQKSLQSLSPEEAKLVVEQGYFKTTSPTGETVRVEQEDLLVNQKTNHGLEMASNTTFQVFLNTNLTDDLRKEGKARELIRAVQQYRKELDLPVEQRVHLVVDVDRSMKEVIEQFRELLESNLLLKSLEYNKREGMKFVVIDGVEIGIDVRV</sequence>
<evidence type="ECO:0000256" key="11">
    <source>
        <dbReference type="ARBA" id="ARBA00022917"/>
    </source>
</evidence>
<dbReference type="GO" id="GO:0002161">
    <property type="term" value="F:aminoacyl-tRNA deacylase activity"/>
    <property type="evidence" value="ECO:0007669"/>
    <property type="project" value="InterPro"/>
</dbReference>
<dbReference type="Gene3D" id="3.40.50.620">
    <property type="entry name" value="HUPs"/>
    <property type="match status" value="2"/>
</dbReference>